<keyword evidence="6 8" id="KW-1133">Transmembrane helix</keyword>
<evidence type="ECO:0000256" key="1">
    <source>
        <dbReference type="ARBA" id="ARBA00004651"/>
    </source>
</evidence>
<evidence type="ECO:0000256" key="5">
    <source>
        <dbReference type="ARBA" id="ARBA00022692"/>
    </source>
</evidence>
<evidence type="ECO:0000256" key="4">
    <source>
        <dbReference type="ARBA" id="ARBA00022679"/>
    </source>
</evidence>
<dbReference type="InterPro" id="IPR050297">
    <property type="entry name" value="LipidA_mod_glycosyltrf_83"/>
</dbReference>
<evidence type="ECO:0000256" key="7">
    <source>
        <dbReference type="ARBA" id="ARBA00023136"/>
    </source>
</evidence>
<feature type="transmembrane region" description="Helical" evidence="8">
    <location>
        <begin position="352"/>
        <end position="374"/>
    </location>
</feature>
<reference evidence="10 11" key="1">
    <citation type="journal article" date="2016" name="Nat. Commun.">
        <title>Thousands of microbial genomes shed light on interconnected biogeochemical processes in an aquifer system.</title>
        <authorList>
            <person name="Anantharaman K."/>
            <person name="Brown C.T."/>
            <person name="Hug L.A."/>
            <person name="Sharon I."/>
            <person name="Castelle C.J."/>
            <person name="Probst A.J."/>
            <person name="Thomas B.C."/>
            <person name="Singh A."/>
            <person name="Wilkins M.J."/>
            <person name="Karaoz U."/>
            <person name="Brodie E.L."/>
            <person name="Williams K.H."/>
            <person name="Hubbard S.S."/>
            <person name="Banfield J.F."/>
        </authorList>
    </citation>
    <scope>NUCLEOTIDE SEQUENCE [LARGE SCALE GENOMIC DNA]</scope>
</reference>
<comment type="caution">
    <text evidence="10">The sequence shown here is derived from an EMBL/GenBank/DDBJ whole genome shotgun (WGS) entry which is preliminary data.</text>
</comment>
<evidence type="ECO:0000313" key="10">
    <source>
        <dbReference type="EMBL" id="OGM29182.1"/>
    </source>
</evidence>
<feature type="transmembrane region" description="Helical" evidence="8">
    <location>
        <begin position="325"/>
        <end position="345"/>
    </location>
</feature>
<feature type="transmembrane region" description="Helical" evidence="8">
    <location>
        <begin position="90"/>
        <end position="110"/>
    </location>
</feature>
<dbReference type="STRING" id="1802500.A2801_02330"/>
<feature type="transmembrane region" description="Helical" evidence="8">
    <location>
        <begin position="210"/>
        <end position="231"/>
    </location>
</feature>
<dbReference type="EMBL" id="MGGM01000016">
    <property type="protein sequence ID" value="OGM29182.1"/>
    <property type="molecule type" value="Genomic_DNA"/>
</dbReference>
<evidence type="ECO:0000256" key="6">
    <source>
        <dbReference type="ARBA" id="ARBA00022989"/>
    </source>
</evidence>
<gene>
    <name evidence="10" type="ORF">A2801_02330</name>
</gene>
<feature type="transmembrane region" description="Helical" evidence="8">
    <location>
        <begin position="12"/>
        <end position="32"/>
    </location>
</feature>
<keyword evidence="7 8" id="KW-0472">Membrane</keyword>
<evidence type="ECO:0000313" key="11">
    <source>
        <dbReference type="Proteomes" id="UP000177263"/>
    </source>
</evidence>
<dbReference type="GO" id="GO:0009103">
    <property type="term" value="P:lipopolysaccharide biosynthetic process"/>
    <property type="evidence" value="ECO:0007669"/>
    <property type="project" value="UniProtKB-ARBA"/>
</dbReference>
<dbReference type="Proteomes" id="UP000177263">
    <property type="component" value="Unassembled WGS sequence"/>
</dbReference>
<feature type="transmembrane region" description="Helical" evidence="8">
    <location>
        <begin position="146"/>
        <end position="163"/>
    </location>
</feature>
<feature type="transmembrane region" description="Helical" evidence="8">
    <location>
        <begin position="170"/>
        <end position="198"/>
    </location>
</feature>
<feature type="transmembrane region" description="Helical" evidence="8">
    <location>
        <begin position="299"/>
        <end position="319"/>
    </location>
</feature>
<keyword evidence="2" id="KW-1003">Cell membrane</keyword>
<dbReference type="GO" id="GO:0005886">
    <property type="term" value="C:plasma membrane"/>
    <property type="evidence" value="ECO:0007669"/>
    <property type="project" value="UniProtKB-SubCell"/>
</dbReference>
<organism evidence="10 11">
    <name type="scientific">Candidatus Woesebacteria bacterium RIFCSPHIGHO2_01_FULL_41_10</name>
    <dbReference type="NCBI Taxonomy" id="1802500"/>
    <lineage>
        <taxon>Bacteria</taxon>
        <taxon>Candidatus Woeseibacteriota</taxon>
    </lineage>
</organism>
<keyword evidence="4" id="KW-0808">Transferase</keyword>
<evidence type="ECO:0000256" key="3">
    <source>
        <dbReference type="ARBA" id="ARBA00022676"/>
    </source>
</evidence>
<dbReference type="AlphaFoldDB" id="A0A1F7YPF6"/>
<accession>A0A1F7YPF6</accession>
<comment type="subcellular location">
    <subcellularLocation>
        <location evidence="1">Cell membrane</location>
        <topology evidence="1">Multi-pass membrane protein</topology>
    </subcellularLocation>
</comment>
<dbReference type="InterPro" id="IPR038731">
    <property type="entry name" value="RgtA/B/C-like"/>
</dbReference>
<dbReference type="GO" id="GO:0016763">
    <property type="term" value="F:pentosyltransferase activity"/>
    <property type="evidence" value="ECO:0007669"/>
    <property type="project" value="TreeGrafter"/>
</dbReference>
<name>A0A1F7YPF6_9BACT</name>
<evidence type="ECO:0000256" key="8">
    <source>
        <dbReference type="SAM" id="Phobius"/>
    </source>
</evidence>
<dbReference type="PANTHER" id="PTHR33908">
    <property type="entry name" value="MANNOSYLTRANSFERASE YKCB-RELATED"/>
    <property type="match status" value="1"/>
</dbReference>
<protein>
    <recommendedName>
        <fullName evidence="9">Glycosyltransferase RgtA/B/C/D-like domain-containing protein</fullName>
    </recommendedName>
</protein>
<evidence type="ECO:0000259" key="9">
    <source>
        <dbReference type="Pfam" id="PF13231"/>
    </source>
</evidence>
<keyword evidence="5 8" id="KW-0812">Transmembrane</keyword>
<feature type="domain" description="Glycosyltransferase RgtA/B/C/D-like" evidence="9">
    <location>
        <begin position="73"/>
        <end position="231"/>
    </location>
</feature>
<feature type="transmembrane region" description="Helical" evidence="8">
    <location>
        <begin position="269"/>
        <end position="292"/>
    </location>
</feature>
<evidence type="ECO:0000256" key="2">
    <source>
        <dbReference type="ARBA" id="ARBA00022475"/>
    </source>
</evidence>
<dbReference type="Pfam" id="PF13231">
    <property type="entry name" value="PMT_2"/>
    <property type="match status" value="1"/>
</dbReference>
<sequence>MKTLIGQFKSQHRLVLFIVILFSAILRVVNLYSNLHFTGDEGRDALVAYGIITGENYPILGPGSSIGDINLGPLYYYLIAPFSLLGQNPVYLALPVIIFSVATSILLYFFCKLVFKDRLLGFVAAVIYAVSPGAVEYGRWSWNPNIMPFFSLLFTIAIWQILFSRKPKWLLVMALSFSVMIQSHYVALVVLLPVFYLLYRERKAISIKKYSLWFGLSVLLGAVFLSPLVIYDVSRGFRNVKGFIGLFSSGGGNLTQVPVQFLFSMGEVYSSFFGILVIFGLIISLFCLLFAYKNMKRREFMFITTWLLGSILGISFVGYELKTHYYEFLWPVITVFIATALLSAVRKKQIISGIFAITLFCFMAARTISIVTIAQEPTLSGIKTLVSFIEEDSKGSPFNFAVLSDINREDSYLFFFTLDDTAVETARSTDQLYVICEGDAVCNPHGHPKYEIAVFDVAYNGQVEISETWYFGDYYKLLKITPKLTNNAE</sequence>
<proteinExistence type="predicted"/>
<keyword evidence="3" id="KW-0328">Glycosyltransferase</keyword>
<dbReference type="PANTHER" id="PTHR33908:SF11">
    <property type="entry name" value="MEMBRANE PROTEIN"/>
    <property type="match status" value="1"/>
</dbReference>